<evidence type="ECO:0000256" key="1">
    <source>
        <dbReference type="SAM" id="MobiDB-lite"/>
    </source>
</evidence>
<evidence type="ECO:0008006" key="3">
    <source>
        <dbReference type="Google" id="ProtNLM"/>
    </source>
</evidence>
<dbReference type="Pfam" id="PF17261">
    <property type="entry name" value="DUF5327"/>
    <property type="match status" value="1"/>
</dbReference>
<name>A0A0M0KFF8_ALKHA</name>
<dbReference type="PATRIC" id="fig|136160.3.peg.353"/>
<comment type="caution">
    <text evidence="2">The sequence shown here is derived from an EMBL/GenBank/DDBJ whole genome shotgun (WGS) entry which is preliminary data.</text>
</comment>
<proteinExistence type="predicted"/>
<sequence>MEISTTKVLTLMEKQLEQLKAAAQADQKNALTEHAAVLKGYCDLFLEGVEKGVSAPRIPASVSVKQPIHGQQIVSKAATPFQTVDSDQRQDEEKGNLLDF</sequence>
<organism evidence="2">
    <name type="scientific">Halalkalibacterium halodurans</name>
    <name type="common">Bacillus halodurans</name>
    <dbReference type="NCBI Taxonomy" id="86665"/>
    <lineage>
        <taxon>Bacteria</taxon>
        <taxon>Bacillati</taxon>
        <taxon>Bacillota</taxon>
        <taxon>Bacilli</taxon>
        <taxon>Bacillales</taxon>
        <taxon>Bacillaceae</taxon>
        <taxon>Halalkalibacterium (ex Joshi et al. 2022)</taxon>
    </lineage>
</organism>
<dbReference type="GeneID" id="87599376"/>
<dbReference type="EMBL" id="LILD01000001">
    <property type="protein sequence ID" value="KOO37546.1"/>
    <property type="molecule type" value="Genomic_DNA"/>
</dbReference>
<accession>A0A0M0KFF8</accession>
<evidence type="ECO:0000313" key="2">
    <source>
        <dbReference type="EMBL" id="KOO37546.1"/>
    </source>
</evidence>
<dbReference type="AlphaFoldDB" id="A0A0M0KFF8"/>
<dbReference type="InterPro" id="IPR035218">
    <property type="entry name" value="DUF5327"/>
</dbReference>
<reference evidence="2" key="1">
    <citation type="submission" date="2015-08" db="EMBL/GenBank/DDBJ databases">
        <title>Complete DNA Sequence of Pseudomonas syringae pv. actinidiae, the Causal Agent of Kiwifruit Canker Disease.</title>
        <authorList>
            <person name="Rikkerink E.H.A."/>
            <person name="Fineran P.C."/>
        </authorList>
    </citation>
    <scope>NUCLEOTIDE SEQUENCE</scope>
    <source>
        <strain evidence="2">DSM 13666</strain>
    </source>
</reference>
<gene>
    <name evidence="2" type="ORF">AMD02_00835</name>
</gene>
<protein>
    <recommendedName>
        <fullName evidence="3">YwdI family protein</fullName>
    </recommendedName>
</protein>
<feature type="region of interest" description="Disordered" evidence="1">
    <location>
        <begin position="79"/>
        <end position="100"/>
    </location>
</feature>
<dbReference type="RefSeq" id="WP_053430122.1">
    <property type="nucleotide sequence ID" value="NZ_CP040441.1"/>
</dbReference>
<feature type="compositionally biased region" description="Basic and acidic residues" evidence="1">
    <location>
        <begin position="86"/>
        <end position="100"/>
    </location>
</feature>